<feature type="non-terminal residue" evidence="2">
    <location>
        <position position="1"/>
    </location>
</feature>
<keyword evidence="1" id="KW-0472">Membrane</keyword>
<proteinExistence type="predicted"/>
<sequence length="134" mass="15227">FVNKSSRLLFILEYIVLGEYVEVVLPIIYCLHRTILFNMPNKAYYPSLVTSTTTELVSSISNVLGYGALELASLFPTLAILRRSLGFSSLSQLSFVLDKQANKVQTKMMILFTTMMSYSLVHFGYDLSFKFAWV</sequence>
<dbReference type="KEGG" id="psoj:PHYSODRAFT_402994"/>
<feature type="transmembrane region" description="Helical" evidence="1">
    <location>
        <begin position="12"/>
        <end position="36"/>
    </location>
</feature>
<dbReference type="InParanoid" id="G5A0N4"/>
<evidence type="ECO:0000313" key="2">
    <source>
        <dbReference type="EMBL" id="EGZ10570.1"/>
    </source>
</evidence>
<gene>
    <name evidence="2" type="ORF">PHYSODRAFT_402994</name>
</gene>
<keyword evidence="1" id="KW-1133">Transmembrane helix</keyword>
<evidence type="ECO:0000256" key="1">
    <source>
        <dbReference type="SAM" id="Phobius"/>
    </source>
</evidence>
<dbReference type="GeneID" id="20651323"/>
<dbReference type="Proteomes" id="UP000002640">
    <property type="component" value="Unassembled WGS sequence"/>
</dbReference>
<dbReference type="EMBL" id="JH159158">
    <property type="protein sequence ID" value="EGZ10570.1"/>
    <property type="molecule type" value="Genomic_DNA"/>
</dbReference>
<keyword evidence="1" id="KW-0812">Transmembrane</keyword>
<dbReference type="RefSeq" id="XP_009533315.1">
    <property type="nucleotide sequence ID" value="XM_009535020.1"/>
</dbReference>
<feature type="transmembrane region" description="Helical" evidence="1">
    <location>
        <begin position="108"/>
        <end position="125"/>
    </location>
</feature>
<evidence type="ECO:0000313" key="3">
    <source>
        <dbReference type="Proteomes" id="UP000002640"/>
    </source>
</evidence>
<accession>G5A0N4</accession>
<feature type="non-terminal residue" evidence="2">
    <location>
        <position position="134"/>
    </location>
</feature>
<reference evidence="2 3" key="1">
    <citation type="journal article" date="2006" name="Science">
        <title>Phytophthora genome sequences uncover evolutionary origins and mechanisms of pathogenesis.</title>
        <authorList>
            <person name="Tyler B.M."/>
            <person name="Tripathy S."/>
            <person name="Zhang X."/>
            <person name="Dehal P."/>
            <person name="Jiang R.H."/>
            <person name="Aerts A."/>
            <person name="Arredondo F.D."/>
            <person name="Baxter L."/>
            <person name="Bensasson D."/>
            <person name="Beynon J.L."/>
            <person name="Chapman J."/>
            <person name="Damasceno C.M."/>
            <person name="Dorrance A.E."/>
            <person name="Dou D."/>
            <person name="Dickerman A.W."/>
            <person name="Dubchak I.L."/>
            <person name="Garbelotto M."/>
            <person name="Gijzen M."/>
            <person name="Gordon S.G."/>
            <person name="Govers F."/>
            <person name="Grunwald N.J."/>
            <person name="Huang W."/>
            <person name="Ivors K.L."/>
            <person name="Jones R.W."/>
            <person name="Kamoun S."/>
            <person name="Krampis K."/>
            <person name="Lamour K.H."/>
            <person name="Lee M.K."/>
            <person name="McDonald W.H."/>
            <person name="Medina M."/>
            <person name="Meijer H.J."/>
            <person name="Nordberg E.K."/>
            <person name="Maclean D.J."/>
            <person name="Ospina-Giraldo M.D."/>
            <person name="Morris P.F."/>
            <person name="Phuntumart V."/>
            <person name="Putnam N.H."/>
            <person name="Rash S."/>
            <person name="Rose J.K."/>
            <person name="Sakihama Y."/>
            <person name="Salamov A.A."/>
            <person name="Savidor A."/>
            <person name="Scheuring C.F."/>
            <person name="Smith B.M."/>
            <person name="Sobral B.W."/>
            <person name="Terry A."/>
            <person name="Torto-Alalibo T.A."/>
            <person name="Win J."/>
            <person name="Xu Z."/>
            <person name="Zhang H."/>
            <person name="Grigoriev I.V."/>
            <person name="Rokhsar D.S."/>
            <person name="Boore J.L."/>
        </authorList>
    </citation>
    <scope>NUCLEOTIDE SEQUENCE [LARGE SCALE GENOMIC DNA]</scope>
    <source>
        <strain evidence="2 3">P6497</strain>
    </source>
</reference>
<organism evidence="2 3">
    <name type="scientific">Phytophthora sojae (strain P6497)</name>
    <name type="common">Soybean stem and root rot agent</name>
    <name type="synonym">Phytophthora megasperma f. sp. glycines</name>
    <dbReference type="NCBI Taxonomy" id="1094619"/>
    <lineage>
        <taxon>Eukaryota</taxon>
        <taxon>Sar</taxon>
        <taxon>Stramenopiles</taxon>
        <taxon>Oomycota</taxon>
        <taxon>Peronosporomycetes</taxon>
        <taxon>Peronosporales</taxon>
        <taxon>Peronosporaceae</taxon>
        <taxon>Phytophthora</taxon>
    </lineage>
</organism>
<protein>
    <submittedName>
        <fullName evidence="2">Uncharacterized protein</fullName>
    </submittedName>
</protein>
<keyword evidence="3" id="KW-1185">Reference proteome</keyword>
<dbReference type="AlphaFoldDB" id="G5A0N4"/>
<name>G5A0N4_PHYSP</name>